<organism evidence="2 3">
    <name type="scientific">Rhizophlyctis rosea</name>
    <dbReference type="NCBI Taxonomy" id="64517"/>
    <lineage>
        <taxon>Eukaryota</taxon>
        <taxon>Fungi</taxon>
        <taxon>Fungi incertae sedis</taxon>
        <taxon>Chytridiomycota</taxon>
        <taxon>Chytridiomycota incertae sedis</taxon>
        <taxon>Chytridiomycetes</taxon>
        <taxon>Rhizophlyctidales</taxon>
        <taxon>Rhizophlyctidaceae</taxon>
        <taxon>Rhizophlyctis</taxon>
    </lineage>
</organism>
<comment type="caution">
    <text evidence="2">The sequence shown here is derived from an EMBL/GenBank/DDBJ whole genome shotgun (WGS) entry which is preliminary data.</text>
</comment>
<dbReference type="InterPro" id="IPR008942">
    <property type="entry name" value="ENTH_VHS"/>
</dbReference>
<gene>
    <name evidence="2" type="primary">PCF11</name>
    <name evidence="2" type="ORF">HK097_004290</name>
</gene>
<dbReference type="GO" id="GO:0000993">
    <property type="term" value="F:RNA polymerase II complex binding"/>
    <property type="evidence" value="ECO:0007669"/>
    <property type="project" value="InterPro"/>
</dbReference>
<dbReference type="CDD" id="cd16982">
    <property type="entry name" value="CID_Pcf11"/>
    <property type="match status" value="1"/>
</dbReference>
<dbReference type="GO" id="GO:0031124">
    <property type="term" value="P:mRNA 3'-end processing"/>
    <property type="evidence" value="ECO:0007669"/>
    <property type="project" value="InterPro"/>
</dbReference>
<dbReference type="Proteomes" id="UP001212841">
    <property type="component" value="Unassembled WGS sequence"/>
</dbReference>
<keyword evidence="3" id="KW-1185">Reference proteome</keyword>
<feature type="domain" description="CID" evidence="1">
    <location>
        <begin position="24"/>
        <end position="137"/>
    </location>
</feature>
<protein>
    <submittedName>
        <fullName evidence="2">mRNA 3' end processing factor</fullName>
    </submittedName>
</protein>
<name>A0AAD5S8Z4_9FUNG</name>
<accession>A0AAD5S8Z4</accession>
<dbReference type="EMBL" id="JADGJD010002082">
    <property type="protein sequence ID" value="KAJ3035116.1"/>
    <property type="molecule type" value="Genomic_DNA"/>
</dbReference>
<proteinExistence type="predicted"/>
<evidence type="ECO:0000313" key="3">
    <source>
        <dbReference type="Proteomes" id="UP001212841"/>
    </source>
</evidence>
<dbReference type="InterPro" id="IPR006569">
    <property type="entry name" value="CID_dom"/>
</dbReference>
<dbReference type="GO" id="GO:0006369">
    <property type="term" value="P:termination of RNA polymerase II transcription"/>
    <property type="evidence" value="ECO:0007669"/>
    <property type="project" value="InterPro"/>
</dbReference>
<dbReference type="Pfam" id="PF04818">
    <property type="entry name" value="CID"/>
    <property type="match status" value="1"/>
</dbReference>
<dbReference type="PANTHER" id="PTHR15921">
    <property type="entry name" value="PRE-MRNA CLEAVAGE COMPLEX II"/>
    <property type="match status" value="1"/>
</dbReference>
<reference evidence="2" key="1">
    <citation type="submission" date="2020-05" db="EMBL/GenBank/DDBJ databases">
        <title>Phylogenomic resolution of chytrid fungi.</title>
        <authorList>
            <person name="Stajich J.E."/>
            <person name="Amses K."/>
            <person name="Simmons R."/>
            <person name="Seto K."/>
            <person name="Myers J."/>
            <person name="Bonds A."/>
            <person name="Quandt C.A."/>
            <person name="Barry K."/>
            <person name="Liu P."/>
            <person name="Grigoriev I."/>
            <person name="Longcore J.E."/>
            <person name="James T.Y."/>
        </authorList>
    </citation>
    <scope>NUCLEOTIDE SEQUENCE</scope>
    <source>
        <strain evidence="2">JEL0318</strain>
    </source>
</reference>
<sequence length="137" mass="15018">MTSPTPLSSTAPQPTNPTTTPAAALDQIKQEYRASLQDLTFNSKPIITNLTIIAQENVNAAQAIVGAIEEQMRDANPKHLLPLLYLTDSILKNVSGPYPAIFAPNIVNTFSSSYARVDNDDKARFLRVLQTWRSHPG</sequence>
<dbReference type="PROSITE" id="PS51391">
    <property type="entry name" value="CID"/>
    <property type="match status" value="1"/>
</dbReference>
<dbReference type="AlphaFoldDB" id="A0AAD5S8Z4"/>
<dbReference type="SMART" id="SM00582">
    <property type="entry name" value="RPR"/>
    <property type="match status" value="1"/>
</dbReference>
<evidence type="ECO:0000313" key="2">
    <source>
        <dbReference type="EMBL" id="KAJ3035116.1"/>
    </source>
</evidence>
<dbReference type="PANTHER" id="PTHR15921:SF3">
    <property type="entry name" value="PRE-MRNA CLEAVAGE COMPLEX 2 PROTEIN PCF11"/>
    <property type="match status" value="1"/>
</dbReference>
<dbReference type="GO" id="GO:0005737">
    <property type="term" value="C:cytoplasm"/>
    <property type="evidence" value="ECO:0007669"/>
    <property type="project" value="TreeGrafter"/>
</dbReference>
<dbReference type="GO" id="GO:0003729">
    <property type="term" value="F:mRNA binding"/>
    <property type="evidence" value="ECO:0007669"/>
    <property type="project" value="InterPro"/>
</dbReference>
<dbReference type="Gene3D" id="1.25.40.90">
    <property type="match status" value="1"/>
</dbReference>
<dbReference type="GO" id="GO:0005849">
    <property type="term" value="C:mRNA cleavage factor complex"/>
    <property type="evidence" value="ECO:0007669"/>
    <property type="project" value="TreeGrafter"/>
</dbReference>
<dbReference type="InterPro" id="IPR047415">
    <property type="entry name" value="Pcf11_CID"/>
</dbReference>
<dbReference type="InterPro" id="IPR045154">
    <property type="entry name" value="PCF11-like"/>
</dbReference>
<dbReference type="FunFam" id="1.25.40.90:FF:000016">
    <property type="entry name" value="mRNA cleavage factor complex component Pcf11"/>
    <property type="match status" value="1"/>
</dbReference>
<dbReference type="SUPFAM" id="SSF48464">
    <property type="entry name" value="ENTH/VHS domain"/>
    <property type="match status" value="1"/>
</dbReference>
<feature type="non-terminal residue" evidence="2">
    <location>
        <position position="1"/>
    </location>
</feature>
<evidence type="ECO:0000259" key="1">
    <source>
        <dbReference type="PROSITE" id="PS51391"/>
    </source>
</evidence>